<feature type="compositionally biased region" description="Acidic residues" evidence="1">
    <location>
        <begin position="77"/>
        <end position="100"/>
    </location>
</feature>
<gene>
    <name evidence="2" type="ORF">LR48_Vigan107s000100</name>
</gene>
<evidence type="ECO:0000256" key="1">
    <source>
        <dbReference type="SAM" id="MobiDB-lite"/>
    </source>
</evidence>
<reference evidence="3" key="1">
    <citation type="journal article" date="2015" name="Proc. Natl. Acad. Sci. U.S.A.">
        <title>Genome sequencing of adzuki bean (Vigna angularis) provides insight into high starch and low fat accumulation and domestication.</title>
        <authorList>
            <person name="Yang K."/>
            <person name="Tian Z."/>
            <person name="Chen C."/>
            <person name="Luo L."/>
            <person name="Zhao B."/>
            <person name="Wang Z."/>
            <person name="Yu L."/>
            <person name="Li Y."/>
            <person name="Sun Y."/>
            <person name="Li W."/>
            <person name="Chen Y."/>
            <person name="Li Y."/>
            <person name="Zhang Y."/>
            <person name="Ai D."/>
            <person name="Zhao J."/>
            <person name="Shang C."/>
            <person name="Ma Y."/>
            <person name="Wu B."/>
            <person name="Wang M."/>
            <person name="Gao L."/>
            <person name="Sun D."/>
            <person name="Zhang P."/>
            <person name="Guo F."/>
            <person name="Wang W."/>
            <person name="Li Y."/>
            <person name="Wang J."/>
            <person name="Varshney R.K."/>
            <person name="Wang J."/>
            <person name="Ling H.Q."/>
            <person name="Wan P."/>
        </authorList>
    </citation>
    <scope>NUCLEOTIDE SEQUENCE</scope>
    <source>
        <strain evidence="3">cv. Jingnong 6</strain>
    </source>
</reference>
<dbReference type="Gramene" id="KOM25482">
    <property type="protein sequence ID" value="KOM25482"/>
    <property type="gene ID" value="LR48_Vigan107s000100"/>
</dbReference>
<feature type="region of interest" description="Disordered" evidence="1">
    <location>
        <begin position="68"/>
        <end position="118"/>
    </location>
</feature>
<evidence type="ECO:0000313" key="3">
    <source>
        <dbReference type="Proteomes" id="UP000053144"/>
    </source>
</evidence>
<accession>A0A0L9T4I1</accession>
<protein>
    <submittedName>
        <fullName evidence="2">Uncharacterized protein</fullName>
    </submittedName>
</protein>
<dbReference type="AlphaFoldDB" id="A0A0L9T4I1"/>
<dbReference type="Proteomes" id="UP000053144">
    <property type="component" value="Unassembled WGS sequence"/>
</dbReference>
<dbReference type="EMBL" id="KQ258267">
    <property type="protein sequence ID" value="KOM25482.1"/>
    <property type="molecule type" value="Genomic_DNA"/>
</dbReference>
<evidence type="ECO:0000313" key="2">
    <source>
        <dbReference type="EMBL" id="KOM25482.1"/>
    </source>
</evidence>
<name>A0A0L9T4I1_PHAAN</name>
<organism evidence="2 3">
    <name type="scientific">Phaseolus angularis</name>
    <name type="common">Azuki bean</name>
    <name type="synonym">Vigna angularis</name>
    <dbReference type="NCBI Taxonomy" id="3914"/>
    <lineage>
        <taxon>Eukaryota</taxon>
        <taxon>Viridiplantae</taxon>
        <taxon>Streptophyta</taxon>
        <taxon>Embryophyta</taxon>
        <taxon>Tracheophyta</taxon>
        <taxon>Spermatophyta</taxon>
        <taxon>Magnoliopsida</taxon>
        <taxon>eudicotyledons</taxon>
        <taxon>Gunneridae</taxon>
        <taxon>Pentapetalae</taxon>
        <taxon>rosids</taxon>
        <taxon>fabids</taxon>
        <taxon>Fabales</taxon>
        <taxon>Fabaceae</taxon>
        <taxon>Papilionoideae</taxon>
        <taxon>50 kb inversion clade</taxon>
        <taxon>NPAAA clade</taxon>
        <taxon>indigoferoid/millettioid clade</taxon>
        <taxon>Phaseoleae</taxon>
        <taxon>Vigna</taxon>
    </lineage>
</organism>
<proteinExistence type="predicted"/>
<sequence length="177" mass="19337">MHMFNLARLNGEVHIFVVHTVSEPEIMHLLENVPHNIGEEEVQPVMHDSCDGECEQGHGKCQEEGDGECEQGHGECQEEGDGECQEEGDGECQEGGDGECEQGHGECQEEGDGEYQQDHGEVNDVVVERCEVPVSEQRCEGDDVVEGQIQAECDVGQSEGDVVNVRSWSSSGEDANH</sequence>